<dbReference type="PANTHER" id="PTHR48421:SF1">
    <property type="entry name" value="MYCBP-ASSOCIATED PROTEIN"/>
    <property type="match status" value="1"/>
</dbReference>
<feature type="region of interest" description="Disordered" evidence="2">
    <location>
        <begin position="1"/>
        <end position="23"/>
    </location>
</feature>
<proteinExistence type="predicted"/>
<keyword evidence="4" id="KW-1185">Reference proteome</keyword>
<evidence type="ECO:0000313" key="4">
    <source>
        <dbReference type="Proteomes" id="UP001212841"/>
    </source>
</evidence>
<dbReference type="Pfam" id="PF14646">
    <property type="entry name" value="MYCBPAP"/>
    <property type="match status" value="1"/>
</dbReference>
<evidence type="ECO:0000313" key="3">
    <source>
        <dbReference type="EMBL" id="KAJ3049745.1"/>
    </source>
</evidence>
<organism evidence="3 4">
    <name type="scientific">Rhizophlyctis rosea</name>
    <dbReference type="NCBI Taxonomy" id="64517"/>
    <lineage>
        <taxon>Eukaryota</taxon>
        <taxon>Fungi</taxon>
        <taxon>Fungi incertae sedis</taxon>
        <taxon>Chytridiomycota</taxon>
        <taxon>Chytridiomycota incertae sedis</taxon>
        <taxon>Chytridiomycetes</taxon>
        <taxon>Rhizophlyctidales</taxon>
        <taxon>Rhizophlyctidaceae</taxon>
        <taxon>Rhizophlyctis</taxon>
    </lineage>
</organism>
<dbReference type="Proteomes" id="UP001212841">
    <property type="component" value="Unassembled WGS sequence"/>
</dbReference>
<dbReference type="PANTHER" id="PTHR48421">
    <property type="entry name" value="MYCBP-ASSOCIATED PROTEIN"/>
    <property type="match status" value="1"/>
</dbReference>
<reference evidence="3" key="1">
    <citation type="submission" date="2020-05" db="EMBL/GenBank/DDBJ databases">
        <title>Phylogenomic resolution of chytrid fungi.</title>
        <authorList>
            <person name="Stajich J.E."/>
            <person name="Amses K."/>
            <person name="Simmons R."/>
            <person name="Seto K."/>
            <person name="Myers J."/>
            <person name="Bonds A."/>
            <person name="Quandt C.A."/>
            <person name="Barry K."/>
            <person name="Liu P."/>
            <person name="Grigoriev I."/>
            <person name="Longcore J.E."/>
            <person name="James T.Y."/>
        </authorList>
    </citation>
    <scope>NUCLEOTIDE SEQUENCE</scope>
    <source>
        <strain evidence="3">JEL0318</strain>
    </source>
</reference>
<dbReference type="EMBL" id="JADGJD010000601">
    <property type="protein sequence ID" value="KAJ3049745.1"/>
    <property type="molecule type" value="Genomic_DNA"/>
</dbReference>
<feature type="non-terminal residue" evidence="3">
    <location>
        <position position="261"/>
    </location>
</feature>
<dbReference type="InterPro" id="IPR032707">
    <property type="entry name" value="MYCBPAP"/>
</dbReference>
<gene>
    <name evidence="3" type="ORF">HK097_009303</name>
</gene>
<evidence type="ECO:0000256" key="1">
    <source>
        <dbReference type="SAM" id="Coils"/>
    </source>
</evidence>
<sequence>MAATAAIPPLPAPSMSPLPPPEKRRVLVAKKVPPNYFGEDDDLLRPKRRGVPLSLLTTKNRGPRRAKDGALLEHTLLGDADDFAEMERLYSTATKDDSASAAVAAEGGDGEKKVTLPTIEEQALAQQEKEKVERARRRQQEERLRWLNQLHIFQRYREVREEHALRNWKRHSVEWNRMEEALAKRSSKKNKTELLMSRLGEFREKMEERDLVEEALLLLEQEEVNFWKTGLRIGNDLLGLTMPLPRGGARQIERLRTYEGT</sequence>
<comment type="caution">
    <text evidence="3">The sequence shown here is derived from an EMBL/GenBank/DDBJ whole genome shotgun (WGS) entry which is preliminary data.</text>
</comment>
<dbReference type="AlphaFoldDB" id="A0AAD5X3Z9"/>
<keyword evidence="1" id="KW-0175">Coiled coil</keyword>
<accession>A0AAD5X3Z9</accession>
<feature type="coiled-coil region" evidence="1">
    <location>
        <begin position="122"/>
        <end position="149"/>
    </location>
</feature>
<protein>
    <submittedName>
        <fullName evidence="3">Uncharacterized protein</fullName>
    </submittedName>
</protein>
<evidence type="ECO:0000256" key="2">
    <source>
        <dbReference type="SAM" id="MobiDB-lite"/>
    </source>
</evidence>
<name>A0AAD5X3Z9_9FUNG</name>
<feature type="compositionally biased region" description="Pro residues" evidence="2">
    <location>
        <begin position="8"/>
        <end position="20"/>
    </location>
</feature>